<dbReference type="AlphaFoldDB" id="A0A323VD35"/>
<feature type="transmembrane region" description="Helical" evidence="1">
    <location>
        <begin position="6"/>
        <end position="25"/>
    </location>
</feature>
<name>A0A323VD35_9RHOO</name>
<sequence length="78" mass="8994">MPPLILPLAMFAAMNLGLSMIIAVLRHQHNLLTGHRLGDLPRLPVRQERRVMNLGVQARRKAFDGHMRRWDMDRTIDG</sequence>
<dbReference type="EMBL" id="QKOE01000001">
    <property type="protein sequence ID" value="PZA18178.1"/>
    <property type="molecule type" value="Genomic_DNA"/>
</dbReference>
<keyword evidence="1" id="KW-0812">Transmembrane</keyword>
<proteinExistence type="predicted"/>
<evidence type="ECO:0000313" key="2">
    <source>
        <dbReference type="EMBL" id="PZA18178.1"/>
    </source>
</evidence>
<keyword evidence="3" id="KW-1185">Reference proteome</keyword>
<keyword evidence="1" id="KW-0472">Membrane</keyword>
<organism evidence="2 3">
    <name type="scientific">Parazoarcus communis SWub3 = DSM 12120</name>
    <dbReference type="NCBI Taxonomy" id="1121029"/>
    <lineage>
        <taxon>Bacteria</taxon>
        <taxon>Pseudomonadati</taxon>
        <taxon>Pseudomonadota</taxon>
        <taxon>Betaproteobacteria</taxon>
        <taxon>Rhodocyclales</taxon>
        <taxon>Zoogloeaceae</taxon>
        <taxon>Parazoarcus</taxon>
    </lineage>
</organism>
<accession>A0A323VD35</accession>
<evidence type="ECO:0000256" key="1">
    <source>
        <dbReference type="SAM" id="Phobius"/>
    </source>
</evidence>
<dbReference type="OrthoDB" id="9995927at2"/>
<gene>
    <name evidence="2" type="ORF">DNK49_01140</name>
</gene>
<evidence type="ECO:0000313" key="3">
    <source>
        <dbReference type="Proteomes" id="UP000248259"/>
    </source>
</evidence>
<dbReference type="RefSeq" id="WP_110522479.1">
    <property type="nucleotide sequence ID" value="NZ_QKOE01000001.1"/>
</dbReference>
<dbReference type="Proteomes" id="UP000248259">
    <property type="component" value="Unassembled WGS sequence"/>
</dbReference>
<protein>
    <submittedName>
        <fullName evidence="2">Uncharacterized protein</fullName>
    </submittedName>
</protein>
<comment type="caution">
    <text evidence="2">The sequence shown here is derived from an EMBL/GenBank/DDBJ whole genome shotgun (WGS) entry which is preliminary data.</text>
</comment>
<keyword evidence="1" id="KW-1133">Transmembrane helix</keyword>
<reference evidence="2 3" key="1">
    <citation type="submission" date="2018-06" db="EMBL/GenBank/DDBJ databases">
        <title>Azoarcus communis strain SWub3 genome.</title>
        <authorList>
            <person name="Zorraquino Salvo V."/>
            <person name="Toubiana D."/>
            <person name="Blumwald E."/>
        </authorList>
    </citation>
    <scope>NUCLEOTIDE SEQUENCE [LARGE SCALE GENOMIC DNA]</scope>
    <source>
        <strain evidence="2 3">SWub3</strain>
    </source>
</reference>